<evidence type="ECO:0000259" key="1">
    <source>
        <dbReference type="Pfam" id="PF13628"/>
    </source>
</evidence>
<dbReference type="InterPro" id="IPR025419">
    <property type="entry name" value="DUF4142"/>
</dbReference>
<evidence type="ECO:0000313" key="3">
    <source>
        <dbReference type="Proteomes" id="UP000540909"/>
    </source>
</evidence>
<dbReference type="Proteomes" id="UP000540909">
    <property type="component" value="Unassembled WGS sequence"/>
</dbReference>
<gene>
    <name evidence="2" type="ORF">GGD57_003832</name>
</gene>
<sequence length="100" mass="11171">MDAVLRGLAIYFSLFPIIRLSGRRTPAQMTPFDLVIVVDLFKRYSDEGDNPGLKAWAASTRPVLEHHLQMAKDLNKIGLGARRTRSEGQVEHPALEQTVA</sequence>
<name>A0A7W6R6Q6_9HYPH</name>
<accession>A0A7W6R6Q6</accession>
<feature type="domain" description="DUF4142" evidence="1">
    <location>
        <begin position="37"/>
        <end position="74"/>
    </location>
</feature>
<reference evidence="2 3" key="1">
    <citation type="submission" date="2020-08" db="EMBL/GenBank/DDBJ databases">
        <title>Genomic Encyclopedia of Type Strains, Phase IV (KMG-V): Genome sequencing to study the core and pangenomes of soil and plant-associated prokaryotes.</title>
        <authorList>
            <person name="Whitman W."/>
        </authorList>
    </citation>
    <scope>NUCLEOTIDE SEQUENCE [LARGE SCALE GENOMIC DNA]</scope>
    <source>
        <strain evidence="2 3">SEMIA 4089</strain>
    </source>
</reference>
<proteinExistence type="predicted"/>
<comment type="caution">
    <text evidence="2">The sequence shown here is derived from an EMBL/GenBank/DDBJ whole genome shotgun (WGS) entry which is preliminary data.</text>
</comment>
<protein>
    <recommendedName>
        <fullName evidence="1">DUF4142 domain-containing protein</fullName>
    </recommendedName>
</protein>
<dbReference type="Pfam" id="PF13628">
    <property type="entry name" value="DUF4142"/>
    <property type="match status" value="1"/>
</dbReference>
<dbReference type="EMBL" id="JACIFY010000014">
    <property type="protein sequence ID" value="MBB4237232.1"/>
    <property type="molecule type" value="Genomic_DNA"/>
</dbReference>
<evidence type="ECO:0000313" key="2">
    <source>
        <dbReference type="EMBL" id="MBB4237232.1"/>
    </source>
</evidence>
<organism evidence="2 3">
    <name type="scientific">Rhizobium esperanzae</name>
    <dbReference type="NCBI Taxonomy" id="1967781"/>
    <lineage>
        <taxon>Bacteria</taxon>
        <taxon>Pseudomonadati</taxon>
        <taxon>Pseudomonadota</taxon>
        <taxon>Alphaproteobacteria</taxon>
        <taxon>Hyphomicrobiales</taxon>
        <taxon>Rhizobiaceae</taxon>
        <taxon>Rhizobium/Agrobacterium group</taxon>
        <taxon>Rhizobium</taxon>
    </lineage>
</organism>
<dbReference type="AlphaFoldDB" id="A0A7W6R6Q6"/>